<gene>
    <name evidence="2" type="ORF">DSM104635_03002</name>
</gene>
<dbReference type="InterPro" id="IPR036388">
    <property type="entry name" value="WH-like_DNA-bd_sf"/>
</dbReference>
<organism evidence="2 3">
    <name type="scientific">Terricaulis silvestris</name>
    <dbReference type="NCBI Taxonomy" id="2686094"/>
    <lineage>
        <taxon>Bacteria</taxon>
        <taxon>Pseudomonadati</taxon>
        <taxon>Pseudomonadota</taxon>
        <taxon>Alphaproteobacteria</taxon>
        <taxon>Caulobacterales</taxon>
        <taxon>Caulobacteraceae</taxon>
        <taxon>Terricaulis</taxon>
    </lineage>
</organism>
<dbReference type="AlphaFoldDB" id="A0A6I6MUK3"/>
<dbReference type="Gene3D" id="1.10.10.10">
    <property type="entry name" value="Winged helix-like DNA-binding domain superfamily/Winged helix DNA-binding domain"/>
    <property type="match status" value="1"/>
</dbReference>
<dbReference type="SMART" id="SM00347">
    <property type="entry name" value="HTH_MARR"/>
    <property type="match status" value="1"/>
</dbReference>
<dbReference type="InterPro" id="IPR052526">
    <property type="entry name" value="HTH-type_Bedaq_tolerance"/>
</dbReference>
<evidence type="ECO:0000313" key="2">
    <source>
        <dbReference type="EMBL" id="QGZ96144.1"/>
    </source>
</evidence>
<dbReference type="RefSeq" id="WP_158766952.1">
    <property type="nucleotide sequence ID" value="NZ_CP047045.1"/>
</dbReference>
<accession>A0A6I6MUK3</accession>
<evidence type="ECO:0000313" key="3">
    <source>
        <dbReference type="Proteomes" id="UP000431269"/>
    </source>
</evidence>
<dbReference type="InterPro" id="IPR036390">
    <property type="entry name" value="WH_DNA-bd_sf"/>
</dbReference>
<dbReference type="EMBL" id="CP047045">
    <property type="protein sequence ID" value="QGZ96144.1"/>
    <property type="molecule type" value="Genomic_DNA"/>
</dbReference>
<proteinExistence type="predicted"/>
<reference evidence="3" key="1">
    <citation type="submission" date="2019-12" db="EMBL/GenBank/DDBJ databases">
        <title>Complete genome of Terracaulis silvestris 0127_4.</title>
        <authorList>
            <person name="Vieira S."/>
            <person name="Riedel T."/>
            <person name="Sproer C."/>
            <person name="Pascual J."/>
            <person name="Boedeker C."/>
            <person name="Overmann J."/>
        </authorList>
    </citation>
    <scope>NUCLEOTIDE SEQUENCE [LARGE SCALE GENOMIC DNA]</scope>
    <source>
        <strain evidence="3">0127_4</strain>
    </source>
</reference>
<dbReference type="PANTHER" id="PTHR39515:SF2">
    <property type="entry name" value="HTH-TYPE TRANSCRIPTIONAL REGULATOR RV0880"/>
    <property type="match status" value="1"/>
</dbReference>
<feature type="domain" description="HTH marR-type" evidence="1">
    <location>
        <begin position="18"/>
        <end position="153"/>
    </location>
</feature>
<dbReference type="KEGG" id="tsv:DSM104635_03002"/>
<dbReference type="SUPFAM" id="SSF46785">
    <property type="entry name" value="Winged helix' DNA-binding domain"/>
    <property type="match status" value="1"/>
</dbReference>
<name>A0A6I6MUK3_9CAUL</name>
<protein>
    <submittedName>
        <fullName evidence="2">Transcriptional regulator SlyA</fullName>
    </submittedName>
</protein>
<evidence type="ECO:0000259" key="1">
    <source>
        <dbReference type="PROSITE" id="PS50995"/>
    </source>
</evidence>
<dbReference type="Pfam" id="PF12802">
    <property type="entry name" value="MarR_2"/>
    <property type="match status" value="1"/>
</dbReference>
<dbReference type="PANTHER" id="PTHR39515">
    <property type="entry name" value="CONSERVED PROTEIN"/>
    <property type="match status" value="1"/>
</dbReference>
<dbReference type="Proteomes" id="UP000431269">
    <property type="component" value="Chromosome"/>
</dbReference>
<keyword evidence="3" id="KW-1185">Reference proteome</keyword>
<dbReference type="PROSITE" id="PS50995">
    <property type="entry name" value="HTH_MARR_2"/>
    <property type="match status" value="1"/>
</dbReference>
<dbReference type="GO" id="GO:0003700">
    <property type="term" value="F:DNA-binding transcription factor activity"/>
    <property type="evidence" value="ECO:0007669"/>
    <property type="project" value="InterPro"/>
</dbReference>
<dbReference type="InterPro" id="IPR000835">
    <property type="entry name" value="HTH_MarR-typ"/>
</dbReference>
<sequence length="163" mass="18433">MPVSADPDPLWPPTDPLTASIQARLFALSRLIDAEISRIASENGLNPGELVILGALKRMGPPHQSTASDLLRLHWVSMPGLMKQLARLEEQALVQRETDPEDRRRTLVRLTRKAHGLFSRLERRPQDRLFTAISSLPLETRRRIHGALGELMDIARPELRKDD</sequence>